<dbReference type="Proteomes" id="UP000509667">
    <property type="component" value="Chromosome"/>
</dbReference>
<accession>A0A7D5P4Y2</accession>
<dbReference type="RefSeq" id="WP_179911503.1">
    <property type="nucleotide sequence ID" value="NZ_CP058910.1"/>
</dbReference>
<evidence type="ECO:0000313" key="1">
    <source>
        <dbReference type="EMBL" id="QLH77578.1"/>
    </source>
</evidence>
<name>A0A7D5P4Y2_9EURY</name>
<proteinExistence type="predicted"/>
<gene>
    <name evidence="1" type="ORF">HZS55_09830</name>
</gene>
<dbReference type="KEGG" id="hrr:HZS55_09830"/>
<dbReference type="AlphaFoldDB" id="A0A7D5P4Y2"/>
<organism evidence="1 2">
    <name type="scientific">Halosimplex rubrum</name>
    <dbReference type="NCBI Taxonomy" id="869889"/>
    <lineage>
        <taxon>Archaea</taxon>
        <taxon>Methanobacteriati</taxon>
        <taxon>Methanobacteriota</taxon>
        <taxon>Stenosarchaea group</taxon>
        <taxon>Halobacteria</taxon>
        <taxon>Halobacteriales</taxon>
        <taxon>Haloarculaceae</taxon>
        <taxon>Halosimplex</taxon>
    </lineage>
</organism>
<protein>
    <submittedName>
        <fullName evidence="1">Uncharacterized protein</fullName>
    </submittedName>
</protein>
<dbReference type="OrthoDB" id="219878at2157"/>
<keyword evidence="2" id="KW-1185">Reference proteome</keyword>
<reference evidence="1 2" key="1">
    <citation type="submission" date="2020-07" db="EMBL/GenBank/DDBJ databases">
        <title>Halosimplex pelagicum sp. nov. and Halosimplex rubrum sp. nov., isolated from salted brown alga Laminaria, and emended description of the genus Halosimplex.</title>
        <authorList>
            <person name="Cui H."/>
        </authorList>
    </citation>
    <scope>NUCLEOTIDE SEQUENCE [LARGE SCALE GENOMIC DNA]</scope>
    <source>
        <strain evidence="1 2">R27</strain>
    </source>
</reference>
<evidence type="ECO:0000313" key="2">
    <source>
        <dbReference type="Proteomes" id="UP000509667"/>
    </source>
</evidence>
<dbReference type="EMBL" id="CP058910">
    <property type="protein sequence ID" value="QLH77578.1"/>
    <property type="molecule type" value="Genomic_DNA"/>
</dbReference>
<sequence>MTGFVRASRLYDVEAGERVRWDWGGQQPVAESEARVQRAVATAERER</sequence>
<dbReference type="GeneID" id="56078163"/>